<dbReference type="RefSeq" id="WP_215821051.1">
    <property type="nucleotide sequence ID" value="NZ_JAGSOY010000050.1"/>
</dbReference>
<evidence type="ECO:0000256" key="1">
    <source>
        <dbReference type="PROSITE-ProRule" id="PRU00325"/>
    </source>
</evidence>
<keyword evidence="4" id="KW-1185">Reference proteome</keyword>
<dbReference type="InterPro" id="IPR007527">
    <property type="entry name" value="Znf_SWIM"/>
</dbReference>
<dbReference type="PROSITE" id="PS50966">
    <property type="entry name" value="ZF_SWIM"/>
    <property type="match status" value="1"/>
</dbReference>
<protein>
    <submittedName>
        <fullName evidence="3">SWIM zinc finger domain-containing protein</fullName>
    </submittedName>
</protein>
<dbReference type="Proteomes" id="UP000690515">
    <property type="component" value="Unassembled WGS sequence"/>
</dbReference>
<name>A0ABS5ZG33_9GAMM</name>
<evidence type="ECO:0000313" key="4">
    <source>
        <dbReference type="Proteomes" id="UP000690515"/>
    </source>
</evidence>
<gene>
    <name evidence="3" type="ORF">KCG35_17305</name>
</gene>
<feature type="domain" description="SWIM-type" evidence="2">
    <location>
        <begin position="56"/>
        <end position="91"/>
    </location>
</feature>
<comment type="caution">
    <text evidence="3">The sequence shown here is derived from an EMBL/GenBank/DDBJ whole genome shotgun (WGS) entry which is preliminary data.</text>
</comment>
<organism evidence="3 4">
    <name type="scientific">Zooshikella harenae</name>
    <dbReference type="NCBI Taxonomy" id="2827238"/>
    <lineage>
        <taxon>Bacteria</taxon>
        <taxon>Pseudomonadati</taxon>
        <taxon>Pseudomonadota</taxon>
        <taxon>Gammaproteobacteria</taxon>
        <taxon>Oceanospirillales</taxon>
        <taxon>Zooshikellaceae</taxon>
        <taxon>Zooshikella</taxon>
    </lineage>
</organism>
<sequence>MTSIHQFIRKLTMNDLYDWAGASIVKRGKGYIDYVGDIFITEQDELIAEVEGTEFYVTRILLDEEGQLTGTCSCPYSANCKHAVALILKIGQYLKNAKEFPLLTEDDDLYYELYGDYDEDDASSLEINSETTLSSYELQVHQVLIKKSHEELCDLLVEITNRYPEIRKAILESHRFNHSSVKQQVKLLHKKIRELSRIDAWSNHWDNDSNIPDYAPVRIQLKALLKQGHADDVLQLGEYLWQQGYNQAQNANDEGETASEIGECMEIIVQALPNTSLSPVDQLLWIIDRQLNDDIRVLDNVYNLFDFSRYTPTDWQHVADNLINKLKAMSTLSASSNFSKRYSRRQLVEQIIKALKAGEQSEKIVSLLETEVEQCENYQDLVDELLSIGEVEKARQWCIDGFYKTLEDSPGIANQLQKKLSEMAKQNRQYDLMAAYHAQSFFELPSLEAYRSLQKACEKVNCWNEVRNKILNYLEVGQRPDLTAKNNRKQDWPLPKPEVLYPQESKFKRIFPDYSLLITIAIHEKRNDDVVAYYLKSQKDNSNRFFSRYHRHQQNVAEAVADTHPNIALTIWDKIVESLIAEVNARSYIAAMDYLRKMYAVYKNNDRIKEWEKRIARIRSEHKPKKRLQQELNALVFEKVAG</sequence>
<keyword evidence="1" id="KW-0863">Zinc-finger</keyword>
<proteinExistence type="predicted"/>
<evidence type="ECO:0000313" key="3">
    <source>
        <dbReference type="EMBL" id="MBU2712828.1"/>
    </source>
</evidence>
<evidence type="ECO:0000259" key="2">
    <source>
        <dbReference type="PROSITE" id="PS50966"/>
    </source>
</evidence>
<dbReference type="Pfam" id="PF04434">
    <property type="entry name" value="SWIM"/>
    <property type="match status" value="1"/>
</dbReference>
<dbReference type="EMBL" id="JAGSOY010000050">
    <property type="protein sequence ID" value="MBU2712828.1"/>
    <property type="molecule type" value="Genomic_DNA"/>
</dbReference>
<accession>A0ABS5ZG33</accession>
<keyword evidence="1" id="KW-0862">Zinc</keyword>
<reference evidence="3 4" key="1">
    <citation type="submission" date="2021-04" db="EMBL/GenBank/DDBJ databases">
        <authorList>
            <person name="Pira H."/>
            <person name="Risdian C."/>
            <person name="Wink J."/>
        </authorList>
    </citation>
    <scope>NUCLEOTIDE SEQUENCE [LARGE SCALE GENOMIC DNA]</scope>
    <source>
        <strain evidence="3 4">WH53</strain>
    </source>
</reference>
<keyword evidence="1" id="KW-0479">Metal-binding</keyword>